<evidence type="ECO:0000313" key="2">
    <source>
        <dbReference type="Proteomes" id="UP000095679"/>
    </source>
</evidence>
<protein>
    <submittedName>
        <fullName evidence="1">Uncharacterized protein</fullName>
    </submittedName>
</protein>
<organism evidence="1 2">
    <name type="scientific">Anaerobutyricum hallii</name>
    <dbReference type="NCBI Taxonomy" id="39488"/>
    <lineage>
        <taxon>Bacteria</taxon>
        <taxon>Bacillati</taxon>
        <taxon>Bacillota</taxon>
        <taxon>Clostridia</taxon>
        <taxon>Lachnospirales</taxon>
        <taxon>Lachnospiraceae</taxon>
        <taxon>Anaerobutyricum</taxon>
    </lineage>
</organism>
<name>A0A174KBD7_9FIRM</name>
<dbReference type="Proteomes" id="UP000095679">
    <property type="component" value="Unassembled WGS sequence"/>
</dbReference>
<evidence type="ECO:0000313" key="1">
    <source>
        <dbReference type="EMBL" id="CUP07098.1"/>
    </source>
</evidence>
<dbReference type="AlphaFoldDB" id="A0A174KBD7"/>
<reference evidence="1 2" key="1">
    <citation type="submission" date="2015-09" db="EMBL/GenBank/DDBJ databases">
        <authorList>
            <consortium name="Pathogen Informatics"/>
        </authorList>
    </citation>
    <scope>NUCLEOTIDE SEQUENCE [LARGE SCALE GENOMIC DNA]</scope>
    <source>
        <strain evidence="1 2">2789STDY5834835</strain>
    </source>
</reference>
<gene>
    <name evidence="1" type="ORF">ERS852450_03010</name>
</gene>
<proteinExistence type="predicted"/>
<sequence length="89" mass="10676">MSSYYTIIGKSVKCPQYNRNVVLSAKYRFTDNPENEYEVKFSYATCPIVENSKLHKDEQCEDYKYLNCFNPHCQHLDDFPQIWDSRKHL</sequence>
<dbReference type="EMBL" id="CYZL01000039">
    <property type="protein sequence ID" value="CUP07098.1"/>
    <property type="molecule type" value="Genomic_DNA"/>
</dbReference>
<accession>A0A174KBD7</accession>